<reference evidence="2" key="2">
    <citation type="journal article" date="2021" name="PeerJ">
        <title>Extensive microbial diversity within the chicken gut microbiome revealed by metagenomics and culture.</title>
        <authorList>
            <person name="Gilroy R."/>
            <person name="Ravi A."/>
            <person name="Getino M."/>
            <person name="Pursley I."/>
            <person name="Horton D.L."/>
            <person name="Alikhan N.F."/>
            <person name="Baker D."/>
            <person name="Gharbi K."/>
            <person name="Hall N."/>
            <person name="Watson M."/>
            <person name="Adriaenssens E.M."/>
            <person name="Foster-Nyarko E."/>
            <person name="Jarju S."/>
            <person name="Secka A."/>
            <person name="Antonio M."/>
            <person name="Oren A."/>
            <person name="Chaudhuri R.R."/>
            <person name="La Ragione R."/>
            <person name="Hildebrand F."/>
            <person name="Pallen M.J."/>
        </authorList>
    </citation>
    <scope>NUCLEOTIDE SEQUENCE</scope>
    <source>
        <strain evidence="2">CHK154-7741</strain>
    </source>
</reference>
<protein>
    <recommendedName>
        <fullName evidence="4">MotA/TolQ/ExbB proton channel domain-containing protein</fullName>
    </recommendedName>
</protein>
<evidence type="ECO:0008006" key="4">
    <source>
        <dbReference type="Google" id="ProtNLM"/>
    </source>
</evidence>
<keyword evidence="1" id="KW-0812">Transmembrane</keyword>
<organism evidence="2 3">
    <name type="scientific">Candidatus Limenecus avicola</name>
    <dbReference type="NCBI Taxonomy" id="2840847"/>
    <lineage>
        <taxon>Bacteria</taxon>
        <taxon>Bacillati</taxon>
        <taxon>Bacillota</taxon>
        <taxon>Clostridia</taxon>
        <taxon>Eubacteriales</taxon>
        <taxon>Clostridiaceae</taxon>
        <taxon>Clostridiaceae incertae sedis</taxon>
        <taxon>Candidatus Limenecus</taxon>
    </lineage>
</organism>
<gene>
    <name evidence="2" type="ORF">IAD26_00690</name>
</gene>
<feature type="transmembrane region" description="Helical" evidence="1">
    <location>
        <begin position="166"/>
        <end position="188"/>
    </location>
</feature>
<name>A0A9D1SQ43_9CLOT</name>
<evidence type="ECO:0000256" key="1">
    <source>
        <dbReference type="SAM" id="Phobius"/>
    </source>
</evidence>
<keyword evidence="1" id="KW-1133">Transmembrane helix</keyword>
<feature type="transmembrane region" description="Helical" evidence="1">
    <location>
        <begin position="122"/>
        <end position="146"/>
    </location>
</feature>
<feature type="transmembrane region" description="Helical" evidence="1">
    <location>
        <begin position="6"/>
        <end position="27"/>
    </location>
</feature>
<comment type="caution">
    <text evidence="2">The sequence shown here is derived from an EMBL/GenBank/DDBJ whole genome shotgun (WGS) entry which is preliminary data.</text>
</comment>
<dbReference type="AlphaFoldDB" id="A0A9D1SQ43"/>
<sequence>MFDFTLFLNPVILAIIVLFAGVVVYFVTKVKYINSSLVHLTNVLKGFKKGNIVYRFKELDDIFSNNPFISNYWIEFKNTLVFNEGISLKGTAADTSSIQCTVDAGYFFNEETLVNSKLNYKFISAVPTILTGLGPLFTFLHISIAFSKVNFATQEATIASVSSLLASMKIAAMISVVAVGTSIIFMIIERILYKNMCKTPLNAFRLEMNKLFDSITSEKFLVDLLRESKLQNSALNQAFNTLPVQMKEAFDKSFKESLVPYLDNLIFSVNKLQENIKKKGSQGILDDLFGSNDEE</sequence>
<keyword evidence="1" id="KW-0472">Membrane</keyword>
<proteinExistence type="predicted"/>
<evidence type="ECO:0000313" key="3">
    <source>
        <dbReference type="Proteomes" id="UP000886748"/>
    </source>
</evidence>
<dbReference type="Proteomes" id="UP000886748">
    <property type="component" value="Unassembled WGS sequence"/>
</dbReference>
<reference evidence="2" key="1">
    <citation type="submission" date="2020-10" db="EMBL/GenBank/DDBJ databases">
        <authorList>
            <person name="Gilroy R."/>
        </authorList>
    </citation>
    <scope>NUCLEOTIDE SEQUENCE</scope>
    <source>
        <strain evidence="2">CHK154-7741</strain>
    </source>
</reference>
<accession>A0A9D1SQ43</accession>
<evidence type="ECO:0000313" key="2">
    <source>
        <dbReference type="EMBL" id="HIU91628.1"/>
    </source>
</evidence>
<dbReference type="EMBL" id="DVOD01000008">
    <property type="protein sequence ID" value="HIU91628.1"/>
    <property type="molecule type" value="Genomic_DNA"/>
</dbReference>